<sequence length="121" mass="13390">MWELSLSKSNRHGESSVGFACFAKWCENLIKLLSFIQPLGLASPSLPGGPEVKNVDRRSFVNACLSCFGIHMAGFFHQHLTFGETGVSEPFTTILYCRCDNLPLVTISPTLCFLLKPHPCK</sequence>
<dbReference type="Proteomes" id="UP000762676">
    <property type="component" value="Unassembled WGS sequence"/>
</dbReference>
<keyword evidence="2" id="KW-1185">Reference proteome</keyword>
<reference evidence="1 2" key="1">
    <citation type="journal article" date="2021" name="Elife">
        <title>Chloroplast acquisition without the gene transfer in kleptoplastic sea slugs, Plakobranchus ocellatus.</title>
        <authorList>
            <person name="Maeda T."/>
            <person name="Takahashi S."/>
            <person name="Yoshida T."/>
            <person name="Shimamura S."/>
            <person name="Takaki Y."/>
            <person name="Nagai Y."/>
            <person name="Toyoda A."/>
            <person name="Suzuki Y."/>
            <person name="Arimoto A."/>
            <person name="Ishii H."/>
            <person name="Satoh N."/>
            <person name="Nishiyama T."/>
            <person name="Hasebe M."/>
            <person name="Maruyama T."/>
            <person name="Minagawa J."/>
            <person name="Obokata J."/>
            <person name="Shigenobu S."/>
        </authorList>
    </citation>
    <scope>NUCLEOTIDE SEQUENCE [LARGE SCALE GENOMIC DNA]</scope>
</reference>
<gene>
    <name evidence="1" type="ORF">ElyMa_000927900</name>
</gene>
<dbReference type="AlphaFoldDB" id="A0AAV4HAM2"/>
<organism evidence="1 2">
    <name type="scientific">Elysia marginata</name>
    <dbReference type="NCBI Taxonomy" id="1093978"/>
    <lineage>
        <taxon>Eukaryota</taxon>
        <taxon>Metazoa</taxon>
        <taxon>Spiralia</taxon>
        <taxon>Lophotrochozoa</taxon>
        <taxon>Mollusca</taxon>
        <taxon>Gastropoda</taxon>
        <taxon>Heterobranchia</taxon>
        <taxon>Euthyneura</taxon>
        <taxon>Panpulmonata</taxon>
        <taxon>Sacoglossa</taxon>
        <taxon>Placobranchoidea</taxon>
        <taxon>Plakobranchidae</taxon>
        <taxon>Elysia</taxon>
    </lineage>
</organism>
<name>A0AAV4HAM2_9GAST</name>
<evidence type="ECO:0000313" key="2">
    <source>
        <dbReference type="Proteomes" id="UP000762676"/>
    </source>
</evidence>
<accession>A0AAV4HAM2</accession>
<comment type="caution">
    <text evidence="1">The sequence shown here is derived from an EMBL/GenBank/DDBJ whole genome shotgun (WGS) entry which is preliminary data.</text>
</comment>
<dbReference type="EMBL" id="BMAT01001889">
    <property type="protein sequence ID" value="GFR94796.1"/>
    <property type="molecule type" value="Genomic_DNA"/>
</dbReference>
<proteinExistence type="predicted"/>
<protein>
    <submittedName>
        <fullName evidence="1">Uncharacterized protein</fullName>
    </submittedName>
</protein>
<evidence type="ECO:0000313" key="1">
    <source>
        <dbReference type="EMBL" id="GFR94796.1"/>
    </source>
</evidence>